<dbReference type="Pfam" id="PF00406">
    <property type="entry name" value="ADK"/>
    <property type="match status" value="1"/>
</dbReference>
<dbReference type="Proteomes" id="UP000177954">
    <property type="component" value="Unassembled WGS sequence"/>
</dbReference>
<dbReference type="EC" id="2.7.4.3" evidence="5 7"/>
<comment type="similarity">
    <text evidence="5 6">Belongs to the adenylate kinase family.</text>
</comment>
<comment type="function">
    <text evidence="5">Catalyzes the reversible transfer of the terminal phosphate group between ATP and AMP. Plays an important role in cellular energy homeostasis and in adenine nucleotide metabolism.</text>
</comment>
<protein>
    <recommendedName>
        <fullName evidence="5 7">Adenylate kinase</fullName>
        <shortName evidence="5">AK</shortName>
        <ecNumber evidence="5 7">2.7.4.3</ecNumber>
    </recommendedName>
    <alternativeName>
        <fullName evidence="5">ATP-AMP transphosphorylase</fullName>
    </alternativeName>
    <alternativeName>
        <fullName evidence="5">ATP:AMP phosphotransferase</fullName>
    </alternativeName>
    <alternativeName>
        <fullName evidence="5">Adenylate monophosphate kinase</fullName>
    </alternativeName>
</protein>
<feature type="binding site" evidence="5">
    <location>
        <position position="183"/>
    </location>
    <ligand>
        <name>AMP</name>
        <dbReference type="ChEBI" id="CHEBI:456215"/>
    </ligand>
</feature>
<sequence length="230" mass="26044">MGQLFPGAIIFLGPPGSGKGTQADTFADSRDGYYHFDTGRELNVIFEDPKNRDNAAIQMRHEQLRRGELVDPDWVTSVVCEGIRRVANSGKGVIFSGSPRTLQEARAVVPLLMDVYGRDSLVVVKLNVNPETSIHRNTSRRVCVRCARPLLSTTETRDMAFCPVCGGELAVRKDDTEEIMKNRLDQYRRRTEPIYEYYQTMGIPIFDIDGERSPEEIHLDISDTIDKYSR</sequence>
<feature type="binding site" evidence="5">
    <location>
        <begin position="16"/>
        <end position="21"/>
    </location>
    <ligand>
        <name>ATP</name>
        <dbReference type="ChEBI" id="CHEBI:30616"/>
    </ligand>
</feature>
<dbReference type="UniPathway" id="UPA00588">
    <property type="reaction ID" value="UER00649"/>
</dbReference>
<reference evidence="8 9" key="1">
    <citation type="journal article" date="2016" name="Nat. Commun.">
        <title>Thousands of microbial genomes shed light on interconnected biogeochemical processes in an aquifer system.</title>
        <authorList>
            <person name="Anantharaman K."/>
            <person name="Brown C.T."/>
            <person name="Hug L.A."/>
            <person name="Sharon I."/>
            <person name="Castelle C.J."/>
            <person name="Probst A.J."/>
            <person name="Thomas B.C."/>
            <person name="Singh A."/>
            <person name="Wilkins M.J."/>
            <person name="Karaoz U."/>
            <person name="Brodie E.L."/>
            <person name="Williams K.H."/>
            <person name="Hubbard S.S."/>
            <person name="Banfield J.F."/>
        </authorList>
    </citation>
    <scope>NUCLEOTIDE SEQUENCE [LARGE SCALE GENOMIC DNA]</scope>
</reference>
<keyword evidence="2 5" id="KW-0545">Nucleotide biosynthesis</keyword>
<evidence type="ECO:0000256" key="3">
    <source>
        <dbReference type="ARBA" id="ARBA00022741"/>
    </source>
</evidence>
<keyword evidence="1 5" id="KW-0808">Transferase</keyword>
<proteinExistence type="inferred from homology"/>
<evidence type="ECO:0000256" key="7">
    <source>
        <dbReference type="RuleBase" id="RU003331"/>
    </source>
</evidence>
<dbReference type="Gene3D" id="3.40.50.300">
    <property type="entry name" value="P-loop containing nucleotide triphosphate hydrolases"/>
    <property type="match status" value="1"/>
</dbReference>
<dbReference type="GO" id="GO:0005737">
    <property type="term" value="C:cytoplasm"/>
    <property type="evidence" value="ECO:0007669"/>
    <property type="project" value="UniProtKB-SubCell"/>
</dbReference>
<dbReference type="SUPFAM" id="SSF52540">
    <property type="entry name" value="P-loop containing nucleoside triphosphate hydrolases"/>
    <property type="match status" value="1"/>
</dbReference>
<feature type="binding site" evidence="5">
    <location>
        <position position="172"/>
    </location>
    <ligand>
        <name>AMP</name>
        <dbReference type="ChEBI" id="CHEBI:456215"/>
    </ligand>
</feature>
<dbReference type="HAMAP" id="MF_00235">
    <property type="entry name" value="Adenylate_kinase_Adk"/>
    <property type="match status" value="1"/>
</dbReference>
<keyword evidence="4 5" id="KW-0418">Kinase</keyword>
<dbReference type="PRINTS" id="PR00094">
    <property type="entry name" value="ADENYLTKNASE"/>
</dbReference>
<feature type="binding site" evidence="5">
    <location>
        <position position="38"/>
    </location>
    <ligand>
        <name>AMP</name>
        <dbReference type="ChEBI" id="CHEBI:456215"/>
    </ligand>
</feature>
<evidence type="ECO:0000256" key="1">
    <source>
        <dbReference type="ARBA" id="ARBA00022679"/>
    </source>
</evidence>
<comment type="caution">
    <text evidence="8">The sequence shown here is derived from an EMBL/GenBank/DDBJ whole genome shotgun (WGS) entry which is preliminary data.</text>
</comment>
<evidence type="ECO:0000256" key="6">
    <source>
        <dbReference type="RuleBase" id="RU003330"/>
    </source>
</evidence>
<evidence type="ECO:0000313" key="8">
    <source>
        <dbReference type="EMBL" id="OGZ56815.1"/>
    </source>
</evidence>
<gene>
    <name evidence="5" type="primary">adk</name>
    <name evidence="8" type="ORF">A3J04_03280</name>
</gene>
<organism evidence="8 9">
    <name type="scientific">Candidatus Ryanbacteria bacterium RIFCSPLOWO2_02_FULL_47_14</name>
    <dbReference type="NCBI Taxonomy" id="1802129"/>
    <lineage>
        <taxon>Bacteria</taxon>
        <taxon>Candidatus Ryaniibacteriota</taxon>
    </lineage>
</organism>
<comment type="caution">
    <text evidence="5">Lacks conserved residue(s) required for the propagation of feature annotation.</text>
</comment>
<evidence type="ECO:0000256" key="5">
    <source>
        <dbReference type="HAMAP-Rule" id="MF_00235"/>
    </source>
</evidence>
<evidence type="ECO:0000256" key="2">
    <source>
        <dbReference type="ARBA" id="ARBA00022727"/>
    </source>
</evidence>
<feature type="binding site" evidence="5">
    <location>
        <position position="212"/>
    </location>
    <ligand>
        <name>ATP</name>
        <dbReference type="ChEBI" id="CHEBI:30616"/>
    </ligand>
</feature>
<keyword evidence="3 5" id="KW-0547">Nucleotide-binding</keyword>
<dbReference type="GO" id="GO:0005524">
    <property type="term" value="F:ATP binding"/>
    <property type="evidence" value="ECO:0007669"/>
    <property type="project" value="UniProtKB-UniRule"/>
</dbReference>
<feature type="binding site" evidence="5">
    <location>
        <position position="140"/>
    </location>
    <ligand>
        <name>ATP</name>
        <dbReference type="ChEBI" id="CHEBI:30616"/>
    </ligand>
</feature>
<dbReference type="GO" id="GO:0004017">
    <property type="term" value="F:AMP kinase activity"/>
    <property type="evidence" value="ECO:0007669"/>
    <property type="project" value="UniProtKB-UniRule"/>
</dbReference>
<dbReference type="CDD" id="cd01428">
    <property type="entry name" value="ADK"/>
    <property type="match status" value="1"/>
</dbReference>
<feature type="binding site" evidence="5">
    <location>
        <position position="52"/>
    </location>
    <ligand>
        <name>AMP</name>
        <dbReference type="ChEBI" id="CHEBI:456215"/>
    </ligand>
</feature>
<evidence type="ECO:0000256" key="4">
    <source>
        <dbReference type="ARBA" id="ARBA00022777"/>
    </source>
</evidence>
<comment type="subcellular location">
    <subcellularLocation>
        <location evidence="5 7">Cytoplasm</location>
    </subcellularLocation>
</comment>
<dbReference type="AlphaFoldDB" id="A0A1G2H2X1"/>
<dbReference type="EMBL" id="MHNZ01000007">
    <property type="protein sequence ID" value="OGZ56815.1"/>
    <property type="molecule type" value="Genomic_DNA"/>
</dbReference>
<keyword evidence="5 7" id="KW-0067">ATP-binding</keyword>
<dbReference type="PANTHER" id="PTHR23359">
    <property type="entry name" value="NUCLEOTIDE KINASE"/>
    <property type="match status" value="1"/>
</dbReference>
<feature type="binding site" evidence="5">
    <location>
        <begin position="68"/>
        <end position="70"/>
    </location>
    <ligand>
        <name>AMP</name>
        <dbReference type="ChEBI" id="CHEBI:456215"/>
    </ligand>
</feature>
<keyword evidence="5" id="KW-0963">Cytoplasm</keyword>
<dbReference type="STRING" id="1802129.A3J04_03280"/>
<name>A0A1G2H2X1_9BACT</name>
<comment type="domain">
    <text evidence="5">Consists of three domains, a large central CORE domain and two small peripheral domains, NMPbind and LID, which undergo movements during catalysis. The LID domain closes over the site of phosphoryl transfer upon ATP binding. Assembling and dissambling the active center during each catalytic cycle provides an effective means to prevent ATP hydrolysis.</text>
</comment>
<comment type="catalytic activity">
    <reaction evidence="5 7">
        <text>AMP + ATP = 2 ADP</text>
        <dbReference type="Rhea" id="RHEA:12973"/>
        <dbReference type="ChEBI" id="CHEBI:30616"/>
        <dbReference type="ChEBI" id="CHEBI:456215"/>
        <dbReference type="ChEBI" id="CHEBI:456216"/>
        <dbReference type="EC" id="2.7.4.3"/>
    </reaction>
</comment>
<comment type="subunit">
    <text evidence="5 7">Monomer.</text>
</comment>
<dbReference type="InterPro" id="IPR027417">
    <property type="entry name" value="P-loop_NTPase"/>
</dbReference>
<comment type="pathway">
    <text evidence="5">Purine metabolism; AMP biosynthesis via salvage pathway; AMP from ADP: step 1/1.</text>
</comment>
<dbReference type="GO" id="GO:0044209">
    <property type="term" value="P:AMP salvage"/>
    <property type="evidence" value="ECO:0007669"/>
    <property type="project" value="UniProtKB-UniRule"/>
</dbReference>
<dbReference type="InterPro" id="IPR000850">
    <property type="entry name" value="Adenylat/UMP-CMP_kin"/>
</dbReference>
<accession>A0A1G2H2X1</accession>
<evidence type="ECO:0000313" key="9">
    <source>
        <dbReference type="Proteomes" id="UP000177954"/>
    </source>
</evidence>